<reference evidence="3 4" key="1">
    <citation type="submission" date="2019-06" db="EMBL/GenBank/DDBJ databases">
        <title>Discovery of a novel chromosome fission-fusion reversal in muntjac.</title>
        <authorList>
            <person name="Mudd A.B."/>
            <person name="Bredeson J.V."/>
            <person name="Baum R."/>
            <person name="Hockemeyer D."/>
            <person name="Rokhsar D.S."/>
        </authorList>
    </citation>
    <scope>NUCLEOTIDE SEQUENCE [LARGE SCALE GENOMIC DNA]</scope>
    <source>
        <strain evidence="3">UTSW_UCB_Mm</strain>
        <tissue evidence="3">Fibroblast cell line</tissue>
    </source>
</reference>
<dbReference type="Pfam" id="PF00535">
    <property type="entry name" value="Glycos_transf_2"/>
    <property type="match status" value="1"/>
</dbReference>
<dbReference type="EMBL" id="VCEA01000002">
    <property type="protein sequence ID" value="KAB0348442.1"/>
    <property type="molecule type" value="Genomic_DNA"/>
</dbReference>
<keyword evidence="1" id="KW-1015">Disulfide bond</keyword>
<proteinExistence type="predicted"/>
<comment type="caution">
    <text evidence="3">The sequence shown here is derived from an EMBL/GenBank/DDBJ whole genome shotgun (WGS) entry which is preliminary data.</text>
</comment>
<dbReference type="Gene3D" id="3.90.550.10">
    <property type="entry name" value="Spore Coat Polysaccharide Biosynthesis Protein SpsA, Chain A"/>
    <property type="match status" value="2"/>
</dbReference>
<dbReference type="AlphaFoldDB" id="A0A5N3VH21"/>
<dbReference type="GO" id="GO:0006493">
    <property type="term" value="P:protein O-linked glycosylation"/>
    <property type="evidence" value="ECO:0007669"/>
    <property type="project" value="TreeGrafter"/>
</dbReference>
<feature type="non-terminal residue" evidence="3">
    <location>
        <position position="1"/>
    </location>
</feature>
<name>A0A5N3VH21_MUNMU</name>
<sequence>PPLSLAPDKGHTATAHICISYLTPVALLLADFGARGRPEQEEVVLDQMLSSFCDSVLPPGGAPTVCQVLCPLPPALSSLLVGCLSTKTQDWAPRDRRGSAHLEELKEKLTEYVDKVNGQKPGFIKVVRHSKQEGLIRSRVSGWRAATAPVVALFDAHVEFSVWQCGGSVEVLPCSRIAHIERAHKPYTEDLTAHVRRNALRVAEVWMDEFKSHVYMAWNIPQEDSGIDIGDITARKALRKQLQCKTFRWYLVSVYPEMRMYSDIIAYGVLQNSLKTDLCLDQGPETENVPIVYICHGMTPQRTLRHWQEKWFIQQKNRQIENRQSVQSNELSEQTHQWNSTQVKKKKTYCFELYVNSIIGYMLSHFGIFPSLLFL</sequence>
<dbReference type="FunFam" id="3.90.550.10:FF:000192">
    <property type="entry name" value="Polypeptide N-acetylgalactosaminyltransferase 9"/>
    <property type="match status" value="1"/>
</dbReference>
<feature type="domain" description="Glycosyltransferase 2-like" evidence="2">
    <location>
        <begin position="106"/>
        <end position="161"/>
    </location>
</feature>
<dbReference type="PANTHER" id="PTHR11675">
    <property type="entry name" value="N-ACETYLGALACTOSAMINYLTRANSFERASE"/>
    <property type="match status" value="1"/>
</dbReference>
<dbReference type="GO" id="GO:0005794">
    <property type="term" value="C:Golgi apparatus"/>
    <property type="evidence" value="ECO:0007669"/>
    <property type="project" value="TreeGrafter"/>
</dbReference>
<dbReference type="GO" id="GO:0004653">
    <property type="term" value="F:polypeptide N-acetylgalactosaminyltransferase activity"/>
    <property type="evidence" value="ECO:0007669"/>
    <property type="project" value="TreeGrafter"/>
</dbReference>
<dbReference type="Proteomes" id="UP000326458">
    <property type="component" value="Unassembled WGS sequence"/>
</dbReference>
<dbReference type="SUPFAM" id="SSF53448">
    <property type="entry name" value="Nucleotide-diphospho-sugar transferases"/>
    <property type="match status" value="1"/>
</dbReference>
<protein>
    <recommendedName>
        <fullName evidence="2">Glycosyltransferase 2-like domain-containing protein</fullName>
    </recommendedName>
</protein>
<organism evidence="3 4">
    <name type="scientific">Muntiacus muntjak</name>
    <name type="common">Barking deer</name>
    <name type="synonym">Indian muntjac</name>
    <dbReference type="NCBI Taxonomy" id="9888"/>
    <lineage>
        <taxon>Eukaryota</taxon>
        <taxon>Metazoa</taxon>
        <taxon>Chordata</taxon>
        <taxon>Craniata</taxon>
        <taxon>Vertebrata</taxon>
        <taxon>Euteleostomi</taxon>
        <taxon>Mammalia</taxon>
        <taxon>Eutheria</taxon>
        <taxon>Laurasiatheria</taxon>
        <taxon>Artiodactyla</taxon>
        <taxon>Ruminantia</taxon>
        <taxon>Pecora</taxon>
        <taxon>Cervidae</taxon>
        <taxon>Muntiacinae</taxon>
        <taxon>Muntiacus</taxon>
    </lineage>
</organism>
<gene>
    <name evidence="3" type="ORF">FD754_013299</name>
</gene>
<dbReference type="InterPro" id="IPR029044">
    <property type="entry name" value="Nucleotide-diphossugar_trans"/>
</dbReference>
<dbReference type="InterPro" id="IPR001173">
    <property type="entry name" value="Glyco_trans_2-like"/>
</dbReference>
<accession>A0A5N3VH21</accession>
<dbReference type="PANTHER" id="PTHR11675:SF37">
    <property type="entry name" value="POLYPEPTIDE N-ACETYLGALACTOSAMINYLTRANSFERASE 18"/>
    <property type="match status" value="1"/>
</dbReference>
<keyword evidence="4" id="KW-1185">Reference proteome</keyword>
<evidence type="ECO:0000259" key="2">
    <source>
        <dbReference type="Pfam" id="PF00535"/>
    </source>
</evidence>
<evidence type="ECO:0000256" key="1">
    <source>
        <dbReference type="ARBA" id="ARBA00023157"/>
    </source>
</evidence>
<evidence type="ECO:0000313" key="4">
    <source>
        <dbReference type="Proteomes" id="UP000326458"/>
    </source>
</evidence>
<evidence type="ECO:0000313" key="3">
    <source>
        <dbReference type="EMBL" id="KAB0348442.1"/>
    </source>
</evidence>